<feature type="region of interest" description="Disordered" evidence="1">
    <location>
        <begin position="1"/>
        <end position="23"/>
    </location>
</feature>
<sequence length="949" mass="105855">MTLPTFSAANIEQLPPPPPSAQPNTTALAITGLGPVKHTSTEIEVEQIISALPFLKDTDLKDDLKGIDGEMLLQITTAAECKELLPKLSQRQAVLLTTKIKAWVNTRPLTAAPQPITSLQRTDVSHTTPSSRSRSRSRSRSPRGHRPETDEGTGNDQGKNFLRKFVTQILNAGEEEEEDKADEAIANRLQELKESIGLLDPELLPPKQTMKRLLGLKRKSKKGVLTDFVELKKFLPPSVASNQDPGVPHTLSIQAMGIAYVLTGTWSVSQMLQYTNTVLRVAASDGWTVAVHYDAVVRKRWAARSLAESWAKLPGEQTALDWQSLDQARGLSRRRGGQTGGQMATRTPQGWRDIAMKEGLCIGFSKDGQRGCPKLAGACKYHHRCGICRSQFHGTAQHRFPQQIQDAGKPTQSGATPGKPYIPQGEHTLFDPGGTQGLDGERLTQILGHMDEARRTPIPNMAAERDNGELTALLHYIAENDSTIQQERETAILQWEALAQSPEILSRNDNIVANAPEHVKPATQHMNLALLAAMILEAGHDDYTLADEIARGLRLTGDLSSNGVYAPKHDKHKTYIDKDEALAEAQHKRAEMARGREQTEGPYTEVLWKQANEDVTSRKLLGPLNESEMDRVFGGKWLYSHRFPKPEPTKVRAIDDLTKSTVNDMCQINERLYLDDIDSLIALAHTARKADQALNVTHRQYLLWRGDHRDAYRQFPISPEDYSVASIRLPVPRTSQVTPAAQHQAFFIHLRLPFGARGSMLHYTRVGRAVCSILRNIMKIPLLAYVDDYYTLCPVEHAYQCQDIFKRVNDMLRFQIKHEKTMDPTPHGKLLGIELHISPSHISMGIDEDRRSKLKSEIRDVLKQGRLSSTRSSKLAGKLGFAGTAFWGKNGRAYLRALYDRAAGGPPAFTEGHPIARALTWFEWALDNCPRRRIPLGIDQEIITIYTDA</sequence>
<reference evidence="2 3" key="1">
    <citation type="submission" date="2020-04" db="EMBL/GenBank/DDBJ databases">
        <title>Perkinsus chesapeaki whole genome sequence.</title>
        <authorList>
            <person name="Bogema D.R."/>
        </authorList>
    </citation>
    <scope>NUCLEOTIDE SEQUENCE [LARGE SCALE GENOMIC DNA]</scope>
    <source>
        <strain evidence="2">ATCC PRA-425</strain>
    </source>
</reference>
<feature type="region of interest" description="Disordered" evidence="1">
    <location>
        <begin position="406"/>
        <end position="438"/>
    </location>
</feature>
<feature type="region of interest" description="Disordered" evidence="1">
    <location>
        <begin position="114"/>
        <end position="158"/>
    </location>
</feature>
<dbReference type="InterPro" id="IPR043502">
    <property type="entry name" value="DNA/RNA_pol_sf"/>
</dbReference>
<comment type="caution">
    <text evidence="2">The sequence shown here is derived from an EMBL/GenBank/DDBJ whole genome shotgun (WGS) entry which is preliminary data.</text>
</comment>
<dbReference type="InterPro" id="IPR052055">
    <property type="entry name" value="Hepadnavirus_pol/RT"/>
</dbReference>
<evidence type="ECO:0008006" key="4">
    <source>
        <dbReference type="Google" id="ProtNLM"/>
    </source>
</evidence>
<feature type="compositionally biased region" description="Polar residues" evidence="1">
    <location>
        <begin position="115"/>
        <end position="128"/>
    </location>
</feature>
<evidence type="ECO:0000256" key="1">
    <source>
        <dbReference type="SAM" id="MobiDB-lite"/>
    </source>
</evidence>
<dbReference type="PANTHER" id="PTHR33050">
    <property type="entry name" value="REVERSE TRANSCRIPTASE DOMAIN-CONTAINING PROTEIN"/>
    <property type="match status" value="1"/>
</dbReference>
<feature type="compositionally biased region" description="Polar residues" evidence="1">
    <location>
        <begin position="406"/>
        <end position="415"/>
    </location>
</feature>
<protein>
    <recommendedName>
        <fullName evidence="4">Reverse transcriptase domain-containing protein</fullName>
    </recommendedName>
</protein>
<proteinExistence type="predicted"/>
<dbReference type="PANTHER" id="PTHR33050:SF7">
    <property type="entry name" value="RIBONUCLEASE H"/>
    <property type="match status" value="1"/>
</dbReference>
<dbReference type="OrthoDB" id="447237at2759"/>
<dbReference type="Proteomes" id="UP000591131">
    <property type="component" value="Unassembled WGS sequence"/>
</dbReference>
<feature type="compositionally biased region" description="Basic residues" evidence="1">
    <location>
        <begin position="133"/>
        <end position="144"/>
    </location>
</feature>
<dbReference type="EMBL" id="JAAPAO010001112">
    <property type="protein sequence ID" value="KAF4651144.1"/>
    <property type="molecule type" value="Genomic_DNA"/>
</dbReference>
<feature type="compositionally biased region" description="Polar residues" evidence="1">
    <location>
        <begin position="1"/>
        <end position="10"/>
    </location>
</feature>
<dbReference type="SUPFAM" id="SSF56672">
    <property type="entry name" value="DNA/RNA polymerases"/>
    <property type="match status" value="1"/>
</dbReference>
<feature type="non-terminal residue" evidence="2">
    <location>
        <position position="1"/>
    </location>
</feature>
<dbReference type="AlphaFoldDB" id="A0A7J6KWA1"/>
<organism evidence="2 3">
    <name type="scientific">Perkinsus chesapeaki</name>
    <name type="common">Clam parasite</name>
    <name type="synonym">Perkinsus andrewsi</name>
    <dbReference type="NCBI Taxonomy" id="330153"/>
    <lineage>
        <taxon>Eukaryota</taxon>
        <taxon>Sar</taxon>
        <taxon>Alveolata</taxon>
        <taxon>Perkinsozoa</taxon>
        <taxon>Perkinsea</taxon>
        <taxon>Perkinsida</taxon>
        <taxon>Perkinsidae</taxon>
        <taxon>Perkinsus</taxon>
    </lineage>
</organism>
<evidence type="ECO:0000313" key="3">
    <source>
        <dbReference type="Proteomes" id="UP000591131"/>
    </source>
</evidence>
<name>A0A7J6KWA1_PERCH</name>
<accession>A0A7J6KWA1</accession>
<gene>
    <name evidence="2" type="ORF">FOL47_000630</name>
</gene>
<keyword evidence="3" id="KW-1185">Reference proteome</keyword>
<evidence type="ECO:0000313" key="2">
    <source>
        <dbReference type="EMBL" id="KAF4651144.1"/>
    </source>
</evidence>